<keyword evidence="4" id="KW-1185">Reference proteome</keyword>
<feature type="transmembrane region" description="Helical" evidence="1">
    <location>
        <begin position="353"/>
        <end position="375"/>
    </location>
</feature>
<dbReference type="RefSeq" id="XP_026679166.1">
    <property type="nucleotide sequence ID" value="XM_026823365.1"/>
</dbReference>
<dbReference type="KEGG" id="dci:103508886"/>
<feature type="signal peptide" evidence="2">
    <location>
        <begin position="1"/>
        <end position="21"/>
    </location>
</feature>
<sequence>MHRYRFHLLFLLWSLLGVCLCQNLTEDVHNIHPVNPENQTTENRTDQIQPVTEKFPNQIRMDTVRTWTNSDQNFTDNVQTRTRHFEQPIWIDKIFSDAMWTFVPGSKVNSQCTNQGQVYRQHLRDNTHWAVRMLDASVVSPSGLLDGDLIQYGHADQCIHTHIPIQDFSTQFCMPTAFWAPKRFGGMYDEFFTQGARDWPPYDMSKTVWDFLRPRDVYIRGSRQRFTWGICVPEACSASDIQTSLDTTLAAAFEDHGIEFHVDLAPIMCYSAKEIESRKMPLGGQLWVITVLILAMLMMLGTIVDYQHRKNSQQALDQQLDPAKTTQVVSFFIAFSFISNMERLCKKSEEEEVPIFHAAKFLGMCFVICFHRYLFGLGYSQNLTYLERILHDTKFFFLNASSQLLDVFFFLAGFLLSWNIIRRRNQDKETPFLFVIFYRVLRLYPILLAAISFNLWVQPYLAEGPRWKIWADSEAQSCRTYWWHNLLFISTLFDKTDFCVTVSWFISTDFQLFLVSLFVVYLAEKFPKYRTAVLSTAFVVSHMVPSLIIYLKNEKSFWMASVSDVQDVSHAPYIREYYVKFYMRSPPYIYGLCGGYMVNDLMKRKFKATGDKIKLSRKDFTDIDLIQYGHADQCIHTHIPIQDFSTQFCMPTAFWAPKRFGGMYDEFFTQGARDWPPYDMSKTVWDFLRPRDAYIRGSRQKFTWGICVPEACSASDIQTSLDTTLAAAFEDHRVISQFLCHPLFTPLGRLTYHMYLIHFITIPLDIFTLQASPYYNVYALTLRTFGDILMSVLLSLVTTLLFESPIGILRKKYLNI</sequence>
<keyword evidence="1" id="KW-0812">Transmembrane</keyword>
<dbReference type="Pfam" id="PF20146">
    <property type="entry name" value="NRF"/>
    <property type="match status" value="2"/>
</dbReference>
<dbReference type="PANTHER" id="PTHR11161">
    <property type="entry name" value="O-ACYLTRANSFERASE"/>
    <property type="match status" value="1"/>
</dbReference>
<dbReference type="InterPro" id="IPR002656">
    <property type="entry name" value="Acyl_transf_3_dom"/>
</dbReference>
<feature type="transmembrane region" description="Helical" evidence="1">
    <location>
        <begin position="432"/>
        <end position="457"/>
    </location>
</feature>
<evidence type="ECO:0000313" key="4">
    <source>
        <dbReference type="Proteomes" id="UP000079169"/>
    </source>
</evidence>
<dbReference type="SMART" id="SM00703">
    <property type="entry name" value="NRF"/>
    <property type="match status" value="1"/>
</dbReference>
<keyword evidence="1" id="KW-1133">Transmembrane helix</keyword>
<organism evidence="4 5">
    <name type="scientific">Diaphorina citri</name>
    <name type="common">Asian citrus psyllid</name>
    <dbReference type="NCBI Taxonomy" id="121845"/>
    <lineage>
        <taxon>Eukaryota</taxon>
        <taxon>Metazoa</taxon>
        <taxon>Ecdysozoa</taxon>
        <taxon>Arthropoda</taxon>
        <taxon>Hexapoda</taxon>
        <taxon>Insecta</taxon>
        <taxon>Pterygota</taxon>
        <taxon>Neoptera</taxon>
        <taxon>Paraneoptera</taxon>
        <taxon>Hemiptera</taxon>
        <taxon>Sternorrhyncha</taxon>
        <taxon>Psylloidea</taxon>
        <taxon>Psyllidae</taxon>
        <taxon>Diaphorininae</taxon>
        <taxon>Diaphorina</taxon>
    </lineage>
</organism>
<feature type="transmembrane region" description="Helical" evidence="1">
    <location>
        <begin position="532"/>
        <end position="551"/>
    </location>
</feature>
<dbReference type="GeneID" id="103508886"/>
<dbReference type="GO" id="GO:0016747">
    <property type="term" value="F:acyltransferase activity, transferring groups other than amino-acyl groups"/>
    <property type="evidence" value="ECO:0007669"/>
    <property type="project" value="InterPro"/>
</dbReference>
<feature type="transmembrane region" description="Helical" evidence="1">
    <location>
        <begin position="755"/>
        <end position="776"/>
    </location>
</feature>
<gene>
    <name evidence="5" type="primary">LOC103508886</name>
</gene>
<evidence type="ECO:0000259" key="3">
    <source>
        <dbReference type="SMART" id="SM00703"/>
    </source>
</evidence>
<proteinExistence type="predicted"/>
<feature type="transmembrane region" description="Helical" evidence="1">
    <location>
        <begin position="788"/>
        <end position="809"/>
    </location>
</feature>
<dbReference type="AlphaFoldDB" id="A0A3Q0ISA9"/>
<dbReference type="InterPro" id="IPR052728">
    <property type="entry name" value="O2_lipid_transport_reg"/>
</dbReference>
<evidence type="ECO:0000256" key="1">
    <source>
        <dbReference type="SAM" id="Phobius"/>
    </source>
</evidence>
<dbReference type="InterPro" id="IPR006621">
    <property type="entry name" value="Nose-resist-to-fluoxetine_N"/>
</dbReference>
<keyword evidence="2" id="KW-0732">Signal</keyword>
<keyword evidence="1" id="KW-0472">Membrane</keyword>
<feature type="transmembrane region" description="Helical" evidence="1">
    <location>
        <begin position="502"/>
        <end position="523"/>
    </location>
</feature>
<feature type="transmembrane region" description="Helical" evidence="1">
    <location>
        <begin position="286"/>
        <end position="304"/>
    </location>
</feature>
<feature type="chain" id="PRO_5018315238" evidence="2">
    <location>
        <begin position="22"/>
        <end position="816"/>
    </location>
</feature>
<feature type="transmembrane region" description="Helical" evidence="1">
    <location>
        <begin position="581"/>
        <end position="598"/>
    </location>
</feature>
<name>A0A3Q0ISA9_DIACI</name>
<protein>
    <submittedName>
        <fullName evidence="5">Uncharacterized protein LOC103508886</fullName>
    </submittedName>
</protein>
<evidence type="ECO:0000256" key="2">
    <source>
        <dbReference type="SAM" id="SignalP"/>
    </source>
</evidence>
<feature type="transmembrane region" description="Helical" evidence="1">
    <location>
        <begin position="395"/>
        <end position="420"/>
    </location>
</feature>
<dbReference type="PaxDb" id="121845-A0A3Q0ISA9"/>
<dbReference type="PANTHER" id="PTHR11161:SF0">
    <property type="entry name" value="O-ACYLTRANSFERASE LIKE PROTEIN"/>
    <property type="match status" value="1"/>
</dbReference>
<dbReference type="Pfam" id="PF01757">
    <property type="entry name" value="Acyl_transf_3"/>
    <property type="match status" value="1"/>
</dbReference>
<dbReference type="Proteomes" id="UP000079169">
    <property type="component" value="Unplaced"/>
</dbReference>
<evidence type="ECO:0000313" key="5">
    <source>
        <dbReference type="RefSeq" id="XP_026679166.1"/>
    </source>
</evidence>
<reference evidence="5" key="1">
    <citation type="submission" date="2025-08" db="UniProtKB">
        <authorList>
            <consortium name="RefSeq"/>
        </authorList>
    </citation>
    <scope>IDENTIFICATION</scope>
</reference>
<feature type="domain" description="Nose resistant-to-fluoxetine protein N-terminal" evidence="3">
    <location>
        <begin position="109"/>
        <end position="256"/>
    </location>
</feature>
<accession>A0A3Q0ISA9</accession>